<keyword evidence="2" id="KW-0805">Transcription regulation</keyword>
<evidence type="ECO:0000256" key="4">
    <source>
        <dbReference type="ARBA" id="ARBA00023242"/>
    </source>
</evidence>
<feature type="compositionally biased region" description="Basic and acidic residues" evidence="5">
    <location>
        <begin position="218"/>
        <end position="228"/>
    </location>
</feature>
<evidence type="ECO:0000259" key="6">
    <source>
        <dbReference type="PROSITE" id="PS51821"/>
    </source>
</evidence>
<proteinExistence type="predicted"/>
<organism evidence="7 8">
    <name type="scientific">Geranomyces variabilis</name>
    <dbReference type="NCBI Taxonomy" id="109894"/>
    <lineage>
        <taxon>Eukaryota</taxon>
        <taxon>Fungi</taxon>
        <taxon>Fungi incertae sedis</taxon>
        <taxon>Chytridiomycota</taxon>
        <taxon>Chytridiomycota incertae sedis</taxon>
        <taxon>Chytridiomycetes</taxon>
        <taxon>Spizellomycetales</taxon>
        <taxon>Powellomycetaceae</taxon>
        <taxon>Geranomyces</taxon>
    </lineage>
</organism>
<feature type="domain" description="Velvet" evidence="6">
    <location>
        <begin position="273"/>
        <end position="469"/>
    </location>
</feature>
<reference evidence="7" key="1">
    <citation type="submission" date="2020-05" db="EMBL/GenBank/DDBJ databases">
        <title>Phylogenomic resolution of chytrid fungi.</title>
        <authorList>
            <person name="Stajich J.E."/>
            <person name="Amses K."/>
            <person name="Simmons R."/>
            <person name="Seto K."/>
            <person name="Myers J."/>
            <person name="Bonds A."/>
            <person name="Quandt C.A."/>
            <person name="Barry K."/>
            <person name="Liu P."/>
            <person name="Grigoriev I."/>
            <person name="Longcore J.E."/>
            <person name="James T.Y."/>
        </authorList>
    </citation>
    <scope>NUCLEOTIDE SEQUENCE</scope>
    <source>
        <strain evidence="7">JEL0379</strain>
    </source>
</reference>
<comment type="caution">
    <text evidence="7">The sequence shown here is derived from an EMBL/GenBank/DDBJ whole genome shotgun (WGS) entry which is preliminary data.</text>
</comment>
<evidence type="ECO:0000313" key="7">
    <source>
        <dbReference type="EMBL" id="KAJ3185097.1"/>
    </source>
</evidence>
<sequence>MPRSRQAPPLADGVPAAAPTAASAPASSTAPAPEDDNDAKQLRPDYYSTKEHNIATTTSRPPATPALAADAAPASATSSSAPELVHDHITDYPITHHPSSSASAPHNGSPPSRRGFAPFVRKSDRDAVHPHIHTVRESLASGCSAQSTSYSYDILAQSASHTQASQEHLRLAALLHDVTSSSYHRGSPGGGRPGFAMEGEELPGVDPHIAQQQQQHHQQQDAQHERHDQHKQRSHPAAAPEAHAAALSNPELARPPDTDAVLDRHIPLQRGELGDIRYELVVLQQPLRARMCGFGGRDRRLVDPPPIVQLIARHLPSNRVIEQSVTDPPLLILHASLYDAAAKEPTMIINTPRGRNSGGYMNALTGCLVSSAYSLQNLEGRHGVYFMFGDLSVRVDGRFSLVFKLCSIASAESSAVPPQHFVSNDITTVITQAHSLPFVVYPAKEFPGMLESTPLTRCFALQGIRLPVRGERRKVNNNLSNARLDHAEEDGDGTPDTLREGPEEGGTLRSLLEQGTGGGGGELVATARPPSPLTFDAANTTIAVPAGAGAGVGKDSAMDVDAV</sequence>
<name>A0AAD5TUH9_9FUNG</name>
<feature type="compositionally biased region" description="Low complexity" evidence="5">
    <location>
        <begin position="55"/>
        <end position="82"/>
    </location>
</feature>
<evidence type="ECO:0000256" key="1">
    <source>
        <dbReference type="ARBA" id="ARBA00004123"/>
    </source>
</evidence>
<feature type="compositionally biased region" description="Low complexity" evidence="5">
    <location>
        <begin position="96"/>
        <end position="112"/>
    </location>
</feature>
<feature type="region of interest" description="Disordered" evidence="5">
    <location>
        <begin position="180"/>
        <end position="258"/>
    </location>
</feature>
<dbReference type="PANTHER" id="PTHR33572:SF3">
    <property type="entry name" value="VELVET COMPLEX SUBUNIT B"/>
    <property type="match status" value="1"/>
</dbReference>
<dbReference type="GO" id="GO:0005634">
    <property type="term" value="C:nucleus"/>
    <property type="evidence" value="ECO:0007669"/>
    <property type="project" value="UniProtKB-SubCell"/>
</dbReference>
<feature type="region of interest" description="Disordered" evidence="5">
    <location>
        <begin position="483"/>
        <end position="507"/>
    </location>
</feature>
<dbReference type="Proteomes" id="UP001212152">
    <property type="component" value="Unassembled WGS sequence"/>
</dbReference>
<comment type="subcellular location">
    <subcellularLocation>
        <location evidence="1">Nucleus</location>
    </subcellularLocation>
</comment>
<feature type="compositionally biased region" description="Low complexity" evidence="5">
    <location>
        <begin position="15"/>
        <end position="32"/>
    </location>
</feature>
<dbReference type="PANTHER" id="PTHR33572">
    <property type="entry name" value="SPORE DEVELOPMENT REGULATOR VOSA"/>
    <property type="match status" value="1"/>
</dbReference>
<keyword evidence="4" id="KW-0539">Nucleus</keyword>
<dbReference type="InterPro" id="IPR021740">
    <property type="entry name" value="Velvet"/>
</dbReference>
<gene>
    <name evidence="7" type="ORF">HDU87_002663</name>
</gene>
<dbReference type="InterPro" id="IPR037525">
    <property type="entry name" value="Velvet_dom"/>
</dbReference>
<evidence type="ECO:0000256" key="2">
    <source>
        <dbReference type="ARBA" id="ARBA00023015"/>
    </source>
</evidence>
<dbReference type="PROSITE" id="PS51821">
    <property type="entry name" value="VELVET"/>
    <property type="match status" value="1"/>
</dbReference>
<feature type="compositionally biased region" description="Basic and acidic residues" evidence="5">
    <location>
        <begin position="38"/>
        <end position="53"/>
    </location>
</feature>
<feature type="region of interest" description="Disordered" evidence="5">
    <location>
        <begin position="1"/>
        <end position="118"/>
    </location>
</feature>
<feature type="compositionally biased region" description="Low complexity" evidence="5">
    <location>
        <begin position="235"/>
        <end position="246"/>
    </location>
</feature>
<keyword evidence="3" id="KW-0804">Transcription</keyword>
<feature type="compositionally biased region" description="Low complexity" evidence="5">
    <location>
        <begin position="208"/>
        <end position="217"/>
    </location>
</feature>
<dbReference type="InterPro" id="IPR038491">
    <property type="entry name" value="Velvet_dom_sf"/>
</dbReference>
<keyword evidence="8" id="KW-1185">Reference proteome</keyword>
<accession>A0AAD5TUH9</accession>
<protein>
    <recommendedName>
        <fullName evidence="6">Velvet domain-containing protein</fullName>
    </recommendedName>
</protein>
<dbReference type="AlphaFoldDB" id="A0AAD5TUH9"/>
<dbReference type="EMBL" id="JADGJQ010000002">
    <property type="protein sequence ID" value="KAJ3185097.1"/>
    <property type="molecule type" value="Genomic_DNA"/>
</dbReference>
<evidence type="ECO:0000313" key="8">
    <source>
        <dbReference type="Proteomes" id="UP001212152"/>
    </source>
</evidence>
<evidence type="ECO:0000256" key="3">
    <source>
        <dbReference type="ARBA" id="ARBA00023163"/>
    </source>
</evidence>
<evidence type="ECO:0000256" key="5">
    <source>
        <dbReference type="SAM" id="MobiDB-lite"/>
    </source>
</evidence>
<dbReference type="Gene3D" id="2.60.40.3960">
    <property type="entry name" value="Velvet domain"/>
    <property type="match status" value="1"/>
</dbReference>
<dbReference type="Pfam" id="PF11754">
    <property type="entry name" value="Velvet"/>
    <property type="match status" value="2"/>
</dbReference>